<comment type="caution">
    <text evidence="5">The sequence shown here is derived from an EMBL/GenBank/DDBJ whole genome shotgun (WGS) entry which is preliminary data.</text>
</comment>
<keyword evidence="2" id="KW-0677">Repeat</keyword>
<dbReference type="InParanoid" id="A0A1X2HUK6"/>
<dbReference type="PROSITE" id="PS00678">
    <property type="entry name" value="WD_REPEATS_1"/>
    <property type="match status" value="2"/>
</dbReference>
<dbReference type="InterPro" id="IPR015943">
    <property type="entry name" value="WD40/YVTN_repeat-like_dom_sf"/>
</dbReference>
<dbReference type="SUPFAM" id="SSF81383">
    <property type="entry name" value="F-box domain"/>
    <property type="match status" value="1"/>
</dbReference>
<reference evidence="5 6" key="1">
    <citation type="submission" date="2016-07" db="EMBL/GenBank/DDBJ databases">
        <title>Pervasive Adenine N6-methylation of Active Genes in Fungi.</title>
        <authorList>
            <consortium name="DOE Joint Genome Institute"/>
            <person name="Mondo S.J."/>
            <person name="Dannebaum R.O."/>
            <person name="Kuo R.C."/>
            <person name="Labutti K."/>
            <person name="Haridas S."/>
            <person name="Kuo A."/>
            <person name="Salamov A."/>
            <person name="Ahrendt S.R."/>
            <person name="Lipzen A."/>
            <person name="Sullivan W."/>
            <person name="Andreopoulos W.B."/>
            <person name="Clum A."/>
            <person name="Lindquist E."/>
            <person name="Daum C."/>
            <person name="Ramamoorthy G.K."/>
            <person name="Gryganskyi A."/>
            <person name="Culley D."/>
            <person name="Magnuson J.K."/>
            <person name="James T.Y."/>
            <person name="O'Malley M.A."/>
            <person name="Stajich J.E."/>
            <person name="Spatafora J.W."/>
            <person name="Visel A."/>
            <person name="Grigoriev I.V."/>
        </authorList>
    </citation>
    <scope>NUCLEOTIDE SEQUENCE [LARGE SCALE GENOMIC DNA]</scope>
    <source>
        <strain evidence="5 6">NRRL 2496</strain>
    </source>
</reference>
<gene>
    <name evidence="5" type="ORF">BCR43DRAFT_482142</name>
</gene>
<protein>
    <submittedName>
        <fullName evidence="5">WD40-repeat-containing domain protein</fullName>
    </submittedName>
</protein>
<dbReference type="STRING" id="13706.A0A1X2HUK6"/>
<dbReference type="Proteomes" id="UP000242180">
    <property type="component" value="Unassembled WGS sequence"/>
</dbReference>
<dbReference type="SMART" id="SM00256">
    <property type="entry name" value="FBOX"/>
    <property type="match status" value="1"/>
</dbReference>
<dbReference type="OMA" id="WQDMYRI"/>
<dbReference type="InterPro" id="IPR036047">
    <property type="entry name" value="F-box-like_dom_sf"/>
</dbReference>
<dbReference type="PANTHER" id="PTHR44436:SF1">
    <property type="entry name" value="F-BOX_WD REPEAT-CONTAINING PROTEIN 2"/>
    <property type="match status" value="1"/>
</dbReference>
<dbReference type="InterPro" id="IPR019775">
    <property type="entry name" value="WD40_repeat_CS"/>
</dbReference>
<dbReference type="Gene3D" id="1.20.1280.50">
    <property type="match status" value="1"/>
</dbReference>
<feature type="repeat" description="WD" evidence="3">
    <location>
        <begin position="239"/>
        <end position="271"/>
    </location>
</feature>
<evidence type="ECO:0000256" key="3">
    <source>
        <dbReference type="PROSITE-ProRule" id="PRU00221"/>
    </source>
</evidence>
<dbReference type="PANTHER" id="PTHR44436">
    <property type="entry name" value="F-BOX/WD REPEAT-CONTAINING PROTEIN 2"/>
    <property type="match status" value="1"/>
</dbReference>
<dbReference type="PROSITE" id="PS50181">
    <property type="entry name" value="FBOX"/>
    <property type="match status" value="1"/>
</dbReference>
<evidence type="ECO:0000313" key="6">
    <source>
        <dbReference type="Proteomes" id="UP000242180"/>
    </source>
</evidence>
<keyword evidence="1 3" id="KW-0853">WD repeat</keyword>
<dbReference type="InterPro" id="IPR036322">
    <property type="entry name" value="WD40_repeat_dom_sf"/>
</dbReference>
<dbReference type="SMART" id="SM00320">
    <property type="entry name" value="WD40"/>
    <property type="match status" value="2"/>
</dbReference>
<feature type="domain" description="F-box" evidence="4">
    <location>
        <begin position="8"/>
        <end position="56"/>
    </location>
</feature>
<evidence type="ECO:0000259" key="4">
    <source>
        <dbReference type="PROSITE" id="PS50181"/>
    </source>
</evidence>
<dbReference type="InterPro" id="IPR001680">
    <property type="entry name" value="WD40_rpt"/>
</dbReference>
<dbReference type="Pfam" id="PF12937">
    <property type="entry name" value="F-box-like"/>
    <property type="match status" value="1"/>
</dbReference>
<dbReference type="AlphaFoldDB" id="A0A1X2HUK6"/>
<dbReference type="OrthoDB" id="1602884at2759"/>
<dbReference type="SUPFAM" id="SSF50978">
    <property type="entry name" value="WD40 repeat-like"/>
    <property type="match status" value="1"/>
</dbReference>
<keyword evidence="6" id="KW-1185">Reference proteome</keyword>
<feature type="repeat" description="WD" evidence="3">
    <location>
        <begin position="210"/>
        <end position="238"/>
    </location>
</feature>
<organism evidence="5 6">
    <name type="scientific">Syncephalastrum racemosum</name>
    <name type="common">Filamentous fungus</name>
    <dbReference type="NCBI Taxonomy" id="13706"/>
    <lineage>
        <taxon>Eukaryota</taxon>
        <taxon>Fungi</taxon>
        <taxon>Fungi incertae sedis</taxon>
        <taxon>Mucoromycota</taxon>
        <taxon>Mucoromycotina</taxon>
        <taxon>Mucoromycetes</taxon>
        <taxon>Mucorales</taxon>
        <taxon>Syncephalastraceae</taxon>
        <taxon>Syncephalastrum</taxon>
    </lineage>
</organism>
<dbReference type="InterPro" id="IPR001810">
    <property type="entry name" value="F-box_dom"/>
</dbReference>
<dbReference type="Gene3D" id="2.130.10.10">
    <property type="entry name" value="YVTN repeat-like/Quinoprotein amine dehydrogenase"/>
    <property type="match status" value="1"/>
</dbReference>
<proteinExistence type="predicted"/>
<sequence>MEEQNTSAVRNEGLPNEILLAIFYNLDGPTLAVCATTCRRWRALIDDYDSTVWQACATRDFVYQTRRRFWKLHFPEPELHNAIDPHSLRRSWQDMYRITRNWFTGNCTGYYPPVKEGVSSTSFPYAIVGSPQEHTFTTTLTIASTGEIVRSNPTYRRRQNGPQSIKIQCPRTLANVQYLDQEVPLPPQPQPNAWLDQVVMTGSVCCHYTHPSSKWLVTGSLDGAVVLWDIPRRRLARVWSGHRGRVLCVGMNQEVVVSGGSDSMLRVWDLNDHDYDHPHSPPQQSWLNRRGTIDISAYLSARSSWYQGVGELVVNEHLVACAPDASGPILVFSLLTGSLVYELGHPSNHPAWSTSSEAMVGITKLCLTPYFLLTKGKLLPSDDLSKVYPRSHSAPKAKHHKQPSYGYVTRLAESASASTTTPAMTPYQLLQQMQASQPSTQDQEGMTPAWMNVGDVERVVPLESPLPSERICINVWNLQTGKIDYRLVPMVDPEAEYTITDIRTTPDSSKVLACVEVRSRASRQERLFCWDFARKERHKAEQLSTTSEVTAVLVDGDPSCHPENRTAGRSWVCYM</sequence>
<evidence type="ECO:0000256" key="1">
    <source>
        <dbReference type="ARBA" id="ARBA00022574"/>
    </source>
</evidence>
<evidence type="ECO:0000256" key="2">
    <source>
        <dbReference type="ARBA" id="ARBA00022737"/>
    </source>
</evidence>
<dbReference type="Pfam" id="PF00400">
    <property type="entry name" value="WD40"/>
    <property type="match status" value="2"/>
</dbReference>
<dbReference type="InterPro" id="IPR042627">
    <property type="entry name" value="FBXW2"/>
</dbReference>
<dbReference type="PROSITE" id="PS50082">
    <property type="entry name" value="WD_REPEATS_2"/>
    <property type="match status" value="2"/>
</dbReference>
<name>A0A1X2HUK6_SYNRA</name>
<dbReference type="CDD" id="cd09917">
    <property type="entry name" value="F-box_SF"/>
    <property type="match status" value="1"/>
</dbReference>
<evidence type="ECO:0000313" key="5">
    <source>
        <dbReference type="EMBL" id="ORZ02778.1"/>
    </source>
</evidence>
<accession>A0A1X2HUK6</accession>
<dbReference type="PROSITE" id="PS50294">
    <property type="entry name" value="WD_REPEATS_REGION"/>
    <property type="match status" value="1"/>
</dbReference>
<dbReference type="EMBL" id="MCGN01000001">
    <property type="protein sequence ID" value="ORZ02778.1"/>
    <property type="molecule type" value="Genomic_DNA"/>
</dbReference>